<organism evidence="3 4">
    <name type="scientific">Flavobacterium aquaticum</name>
    <dbReference type="NCBI Taxonomy" id="1236486"/>
    <lineage>
        <taxon>Bacteria</taxon>
        <taxon>Pseudomonadati</taxon>
        <taxon>Bacteroidota</taxon>
        <taxon>Flavobacteriia</taxon>
        <taxon>Flavobacteriales</taxon>
        <taxon>Flavobacteriaceae</taxon>
        <taxon>Flavobacterium</taxon>
    </lineage>
</organism>
<keyword evidence="2" id="KW-1133">Transmembrane helix</keyword>
<protein>
    <submittedName>
        <fullName evidence="3">Uncharacterized protein</fullName>
    </submittedName>
</protein>
<feature type="transmembrane region" description="Helical" evidence="2">
    <location>
        <begin position="6"/>
        <end position="25"/>
    </location>
</feature>
<reference evidence="3 4" key="1">
    <citation type="submission" date="2018-06" db="EMBL/GenBank/DDBJ databases">
        <title>Genomic Encyclopedia of Type Strains, Phase III (KMG-III): the genomes of soil and plant-associated and newly described type strains.</title>
        <authorList>
            <person name="Whitman W."/>
        </authorList>
    </citation>
    <scope>NUCLEOTIDE SEQUENCE [LARGE SCALE GENOMIC DNA]</scope>
    <source>
        <strain evidence="3 4">CGMCC 1.12398</strain>
    </source>
</reference>
<comment type="caution">
    <text evidence="3">The sequence shown here is derived from an EMBL/GenBank/DDBJ whole genome shotgun (WGS) entry which is preliminary data.</text>
</comment>
<keyword evidence="2" id="KW-0812">Transmembrane</keyword>
<dbReference type="AlphaFoldDB" id="A0A327YX04"/>
<dbReference type="RefSeq" id="WP_111565927.1">
    <property type="nucleotide sequence ID" value="NZ_QLMI01000001.1"/>
</dbReference>
<name>A0A327YX04_9FLAO</name>
<dbReference type="EMBL" id="QLMI01000001">
    <property type="protein sequence ID" value="RAK25382.1"/>
    <property type="molecule type" value="Genomic_DNA"/>
</dbReference>
<feature type="transmembrane region" description="Helical" evidence="2">
    <location>
        <begin position="37"/>
        <end position="57"/>
    </location>
</feature>
<accession>A0A327YX04</accession>
<gene>
    <name evidence="3" type="ORF">B0I03_101558</name>
</gene>
<keyword evidence="1" id="KW-0175">Coiled coil</keyword>
<evidence type="ECO:0000313" key="3">
    <source>
        <dbReference type="EMBL" id="RAK25382.1"/>
    </source>
</evidence>
<sequence>MNNINYIYIIPLIATLLVAIYIFITAKNTTHNKKSKYLNIILVISILSSALLVNFYYDKEFEKQSTMLREILNTNLNLNLKTDLDSLDVNKLESLKSNSHTLIDSIYLQNIELEKLKKEIENLEKIIGEKEELKNDINKKIKINNFEIGEIKSYNQKLDERILYKRKGYMSSGQSSNFIFECPKDYESDILELKLKFIDESLVDKIEYITISFSEKTGERNYVSISNEVFKPQKDVNAFKVKNHFKNNKGKKIDLEVGYTLKSEANKEYPEFERIVCKNY</sequence>
<proteinExistence type="predicted"/>
<keyword evidence="4" id="KW-1185">Reference proteome</keyword>
<evidence type="ECO:0000256" key="1">
    <source>
        <dbReference type="SAM" id="Coils"/>
    </source>
</evidence>
<evidence type="ECO:0000256" key="2">
    <source>
        <dbReference type="SAM" id="Phobius"/>
    </source>
</evidence>
<dbReference type="OrthoDB" id="1495004at2"/>
<keyword evidence="2" id="KW-0472">Membrane</keyword>
<evidence type="ECO:0000313" key="4">
    <source>
        <dbReference type="Proteomes" id="UP000249620"/>
    </source>
</evidence>
<dbReference type="Proteomes" id="UP000249620">
    <property type="component" value="Unassembled WGS sequence"/>
</dbReference>
<feature type="coiled-coil region" evidence="1">
    <location>
        <begin position="106"/>
        <end position="143"/>
    </location>
</feature>